<protein>
    <submittedName>
        <fullName evidence="2">Unannotated protein</fullName>
    </submittedName>
</protein>
<name>A0A6J6X6U2_9ZZZZ</name>
<proteinExistence type="predicted"/>
<feature type="region of interest" description="Disordered" evidence="1">
    <location>
        <begin position="1"/>
        <end position="26"/>
    </location>
</feature>
<dbReference type="EMBL" id="CAFAAB010000181">
    <property type="protein sequence ID" value="CAB4792129.1"/>
    <property type="molecule type" value="Genomic_DNA"/>
</dbReference>
<evidence type="ECO:0000256" key="1">
    <source>
        <dbReference type="SAM" id="MobiDB-lite"/>
    </source>
</evidence>
<organism evidence="2">
    <name type="scientific">freshwater metagenome</name>
    <dbReference type="NCBI Taxonomy" id="449393"/>
    <lineage>
        <taxon>unclassified sequences</taxon>
        <taxon>metagenomes</taxon>
        <taxon>ecological metagenomes</taxon>
    </lineage>
</organism>
<feature type="region of interest" description="Disordered" evidence="1">
    <location>
        <begin position="174"/>
        <end position="260"/>
    </location>
</feature>
<gene>
    <name evidence="2" type="ORF">UFOPK2958_01297</name>
</gene>
<accession>A0A6J6X6U2</accession>
<dbReference type="AlphaFoldDB" id="A0A6J6X6U2"/>
<reference evidence="2" key="1">
    <citation type="submission" date="2020-05" db="EMBL/GenBank/DDBJ databases">
        <authorList>
            <person name="Chiriac C."/>
            <person name="Salcher M."/>
            <person name="Ghai R."/>
            <person name="Kavagutti S V."/>
        </authorList>
    </citation>
    <scope>NUCLEOTIDE SEQUENCE</scope>
</reference>
<evidence type="ECO:0000313" key="2">
    <source>
        <dbReference type="EMBL" id="CAB4792129.1"/>
    </source>
</evidence>
<feature type="compositionally biased region" description="Basic and acidic residues" evidence="1">
    <location>
        <begin position="198"/>
        <end position="235"/>
    </location>
</feature>
<sequence length="260" mass="29199">MHEVGDDVSGAGDEEPNHQSQDGRTSRRANWHFAGSVQQVVQFLVTRELALKCGPGVGNSEDDAGQNQRRERYFPGNRVAEIIRLPGRRNTEGTVQETHVPVRLHGVGNLRSVVRTEEPDWVDLHECTQQRRYTGHDEEIAGGLAHEHGEHWGADHILFGATRPRELRVLLSHQQEQVSPNHRHDDAGNQQYVEDEESRNHRGTGEVSAEDKEGEIRTNDGDRFQNRIGDSKTSTRDQVVGKRVAQESVHDAQGQQRGAD</sequence>